<dbReference type="CDD" id="cd04301">
    <property type="entry name" value="NAT_SF"/>
    <property type="match status" value="1"/>
</dbReference>
<evidence type="ECO:0000259" key="3">
    <source>
        <dbReference type="PROSITE" id="PS51186"/>
    </source>
</evidence>
<organism evidence="4 5">
    <name type="scientific">Flavobacterium qiangtangense</name>
    <dbReference type="NCBI Taxonomy" id="1442595"/>
    <lineage>
        <taxon>Bacteria</taxon>
        <taxon>Pseudomonadati</taxon>
        <taxon>Bacteroidota</taxon>
        <taxon>Flavobacteriia</taxon>
        <taxon>Flavobacteriales</taxon>
        <taxon>Flavobacteriaceae</taxon>
        <taxon>Flavobacterium</taxon>
    </lineage>
</organism>
<dbReference type="Pfam" id="PF00583">
    <property type="entry name" value="Acetyltransf_1"/>
    <property type="match status" value="1"/>
</dbReference>
<dbReference type="RefSeq" id="WP_379791888.1">
    <property type="nucleotide sequence ID" value="NZ_JBHSQB010000007.1"/>
</dbReference>
<dbReference type="Gene3D" id="3.40.630.30">
    <property type="match status" value="1"/>
</dbReference>
<dbReference type="EMBL" id="JBHSQB010000007">
    <property type="protein sequence ID" value="MFC6097010.1"/>
    <property type="molecule type" value="Genomic_DNA"/>
</dbReference>
<keyword evidence="5" id="KW-1185">Reference proteome</keyword>
<dbReference type="PROSITE" id="PS51186">
    <property type="entry name" value="GNAT"/>
    <property type="match status" value="1"/>
</dbReference>
<dbReference type="PANTHER" id="PTHR43420">
    <property type="entry name" value="ACETYLTRANSFERASE"/>
    <property type="match status" value="1"/>
</dbReference>
<sequence>MQLIKEIPALETFSVRHPVLRPEKNIETCHFDGDNLESTRHFGLFIDDELAGVASLFKSNSDLFQEKEQFQLRGMAVLEKFQKKGIGESLVKYAEENAKSRSGKLIWFNAREVAVRFYEKMGYQIIGEPFDIGDIGKHFVMYKISV</sequence>
<protein>
    <submittedName>
        <fullName evidence="4">GNAT family N-acetyltransferase</fullName>
    </submittedName>
</protein>
<keyword evidence="2" id="KW-0012">Acyltransferase</keyword>
<dbReference type="InterPro" id="IPR016181">
    <property type="entry name" value="Acyl_CoA_acyltransferase"/>
</dbReference>
<reference evidence="5" key="1">
    <citation type="journal article" date="2019" name="Int. J. Syst. Evol. Microbiol.">
        <title>The Global Catalogue of Microorganisms (GCM) 10K type strain sequencing project: providing services to taxonomists for standard genome sequencing and annotation.</title>
        <authorList>
            <consortium name="The Broad Institute Genomics Platform"/>
            <consortium name="The Broad Institute Genome Sequencing Center for Infectious Disease"/>
            <person name="Wu L."/>
            <person name="Ma J."/>
        </authorList>
    </citation>
    <scope>NUCLEOTIDE SEQUENCE [LARGE SCALE GENOMIC DNA]</scope>
    <source>
        <strain evidence="5">CCUG 49679</strain>
    </source>
</reference>
<accession>A0ABW1PPZ4</accession>
<dbReference type="InterPro" id="IPR050680">
    <property type="entry name" value="YpeA/RimI_acetyltransf"/>
</dbReference>
<evidence type="ECO:0000256" key="1">
    <source>
        <dbReference type="ARBA" id="ARBA00022679"/>
    </source>
</evidence>
<proteinExistence type="predicted"/>
<evidence type="ECO:0000313" key="5">
    <source>
        <dbReference type="Proteomes" id="UP001596287"/>
    </source>
</evidence>
<gene>
    <name evidence="4" type="ORF">ACFPVY_10180</name>
</gene>
<dbReference type="InterPro" id="IPR000182">
    <property type="entry name" value="GNAT_dom"/>
</dbReference>
<keyword evidence="1" id="KW-0808">Transferase</keyword>
<evidence type="ECO:0000256" key="2">
    <source>
        <dbReference type="ARBA" id="ARBA00023315"/>
    </source>
</evidence>
<evidence type="ECO:0000313" key="4">
    <source>
        <dbReference type="EMBL" id="MFC6097010.1"/>
    </source>
</evidence>
<dbReference type="Proteomes" id="UP001596287">
    <property type="component" value="Unassembled WGS sequence"/>
</dbReference>
<feature type="domain" description="N-acetyltransferase" evidence="3">
    <location>
        <begin position="1"/>
        <end position="146"/>
    </location>
</feature>
<comment type="caution">
    <text evidence="4">The sequence shown here is derived from an EMBL/GenBank/DDBJ whole genome shotgun (WGS) entry which is preliminary data.</text>
</comment>
<dbReference type="SUPFAM" id="SSF55729">
    <property type="entry name" value="Acyl-CoA N-acyltransferases (Nat)"/>
    <property type="match status" value="1"/>
</dbReference>
<name>A0ABW1PPZ4_9FLAO</name>